<evidence type="ECO:0000313" key="2">
    <source>
        <dbReference type="Proteomes" id="UP001354989"/>
    </source>
</evidence>
<dbReference type="InterPro" id="IPR023534">
    <property type="entry name" value="Rof/RNase_P-like"/>
</dbReference>
<gene>
    <name evidence="1" type="ORF">PEPS_38910</name>
</gene>
<dbReference type="SUPFAM" id="SSF101744">
    <property type="entry name" value="Rof/RNase P subunit-like"/>
    <property type="match status" value="1"/>
</dbReference>
<proteinExistence type="predicted"/>
<evidence type="ECO:0000313" key="1">
    <source>
        <dbReference type="EMBL" id="BDD01611.1"/>
    </source>
</evidence>
<keyword evidence="2" id="KW-1185">Reference proteome</keyword>
<reference evidence="1 2" key="1">
    <citation type="submission" date="2021-12" db="EMBL/GenBank/DDBJ databases">
        <title>Genome sequencing of bacteria with rrn-lacking chromosome and rrn-plasmid.</title>
        <authorList>
            <person name="Anda M."/>
            <person name="Iwasaki W."/>
        </authorList>
    </citation>
    <scope>NUCLEOTIDE SEQUENCE [LARGE SCALE GENOMIC DNA]</scope>
    <source>
        <strain evidence="1 2">NBRC 101262</strain>
        <plasmid evidence="1 2">pPP3</plasmid>
    </source>
</reference>
<geneLocation type="plasmid" evidence="1 2">
    <name>pPP3</name>
</geneLocation>
<keyword evidence="1" id="KW-0614">Plasmid</keyword>
<name>A0ABM7VKW4_9BACT</name>
<organism evidence="1 2">
    <name type="scientific">Persicobacter psychrovividus</name>
    <dbReference type="NCBI Taxonomy" id="387638"/>
    <lineage>
        <taxon>Bacteria</taxon>
        <taxon>Pseudomonadati</taxon>
        <taxon>Bacteroidota</taxon>
        <taxon>Cytophagia</taxon>
        <taxon>Cytophagales</taxon>
        <taxon>Persicobacteraceae</taxon>
        <taxon>Persicobacter</taxon>
    </lineage>
</organism>
<protein>
    <submittedName>
        <fullName evidence="1">Uncharacterized protein</fullName>
    </submittedName>
</protein>
<sequence length="107" mass="11895">MNKGKYLPVPCDFYDLLTDTASLRQPVKVNYFVDDEALMDAQGLIGDIENKEGAEYLVIGEVSIRLDHIVTINGKVGPAYGDYEAFSDACMSCNLGYDHQGNPKDWK</sequence>
<dbReference type="EMBL" id="AP025295">
    <property type="protein sequence ID" value="BDD01611.1"/>
    <property type="molecule type" value="Genomic_DNA"/>
</dbReference>
<dbReference type="RefSeq" id="WP_338399036.1">
    <property type="nucleotide sequence ID" value="NZ_AP025295.1"/>
</dbReference>
<dbReference type="Proteomes" id="UP001354989">
    <property type="component" value="Plasmid pPP3"/>
</dbReference>
<accession>A0ABM7VKW4</accession>